<keyword evidence="14 22" id="KW-0418">Kinase</keyword>
<dbReference type="InterPro" id="IPR000961">
    <property type="entry name" value="AGC-kinase_C"/>
</dbReference>
<comment type="catalytic activity">
    <reaction evidence="1">
        <text>[G-protein-coupled receptor] + ATP = [G-protein-coupled receptor]-phosphate + ADP + H(+)</text>
        <dbReference type="Rhea" id="RHEA:12008"/>
        <dbReference type="Rhea" id="RHEA-COMP:11260"/>
        <dbReference type="Rhea" id="RHEA-COMP:11261"/>
        <dbReference type="ChEBI" id="CHEBI:15378"/>
        <dbReference type="ChEBI" id="CHEBI:30616"/>
        <dbReference type="ChEBI" id="CHEBI:43176"/>
        <dbReference type="ChEBI" id="CHEBI:68546"/>
        <dbReference type="ChEBI" id="CHEBI:456216"/>
        <dbReference type="EC" id="2.7.11.16"/>
    </reaction>
</comment>
<evidence type="ECO:0000256" key="18">
    <source>
        <dbReference type="ARBA" id="ARBA00023242"/>
    </source>
</evidence>
<keyword evidence="13 21" id="KW-0547">Nucleotide-binding</keyword>
<reference evidence="27" key="1">
    <citation type="submission" date="2025-08" db="UniProtKB">
        <authorList>
            <consortium name="Ensembl"/>
        </authorList>
    </citation>
    <scope>IDENTIFICATION</scope>
</reference>
<proteinExistence type="inferred from homology"/>
<dbReference type="SMART" id="SM00220">
    <property type="entry name" value="S_TKc"/>
    <property type="match status" value="1"/>
</dbReference>
<evidence type="ECO:0000256" key="16">
    <source>
        <dbReference type="ARBA" id="ARBA00023121"/>
    </source>
</evidence>
<accession>A0A670YXT3</accession>
<dbReference type="Gene3D" id="1.10.167.10">
    <property type="entry name" value="Regulator of G-protein Signalling 4, domain 2"/>
    <property type="match status" value="1"/>
</dbReference>
<evidence type="ECO:0000256" key="4">
    <source>
        <dbReference type="ARBA" id="ARBA00004496"/>
    </source>
</evidence>
<feature type="domain" description="AGC-kinase C-terminal" evidence="26">
    <location>
        <begin position="400"/>
        <end position="465"/>
    </location>
</feature>
<comment type="similarity">
    <text evidence="5 22">Belongs to the protein kinase superfamily. AGC Ser/Thr protein kinase family. GPRK subfamily.</text>
</comment>
<keyword evidence="16" id="KW-0446">Lipid-binding</keyword>
<dbReference type="Ensembl" id="ENSPTXT00000017117.1">
    <property type="protein sequence ID" value="ENSPTXP00000016607.1"/>
    <property type="gene ID" value="ENSPTXG00000011455.1"/>
</dbReference>
<evidence type="ECO:0000256" key="20">
    <source>
        <dbReference type="PIRSR" id="PIRSR600239-51"/>
    </source>
</evidence>
<dbReference type="GO" id="GO:0006915">
    <property type="term" value="P:apoptotic process"/>
    <property type="evidence" value="ECO:0007669"/>
    <property type="project" value="UniProtKB-KW"/>
</dbReference>
<sequence>IERDYYSLCDKQPIGRILFRQFCETRLELECCIKFLDSVAEYEVLPDEKLGEKGKEIVMKYLIPGSAVYVAEASQDLVQQIKEKLENSPCKELFSPCVKSVHEYLSGEPFQEYSDSMYFDRFLQWKWLERQPVTKNTFRQYRVLGKGGFGEVCACQVRATGKMYACKRLEKKRIKKRKGESMALNEKQILEKVNSQFVVNLAYAYETKDALCLVLTIMNGGDLKFHIYNMGNPGFEEERALFYAAEILCGLEDLHRENTVYRDLKPENILLDDYGHIRISDLGLAVKIPEGDSIRGRVGTVGYMAPEVLNNQRYTLSPDYWGLGCLIYEMIAGQSPFRGRKEKVKREEVDRRVLEMEEVYSHKFSEEAKSICKMLLSKDVKQRLGCQDGVAEVKSHPFFKSMNFKRLQAGMLEPPFVPDPRAVYCKDVLDIEQFSTVKGVNLDQTDDDFYSKFSTGSVSIPWQNEMIETECFKELNVFGPNGTISPDLNKNYPPEPPKKGLLHRIFKRQHQNNSKSSPNSKTNLNHHINSNHVSSNSTGSS</sequence>
<dbReference type="Gene3D" id="1.10.510.10">
    <property type="entry name" value="Transferase(Phosphotransferase) domain 1"/>
    <property type="match status" value="1"/>
</dbReference>
<dbReference type="InterPro" id="IPR044926">
    <property type="entry name" value="RGS_subdomain_2"/>
</dbReference>
<dbReference type="GO" id="GO:0004703">
    <property type="term" value="F:G protein-coupled receptor kinase activity"/>
    <property type="evidence" value="ECO:0007669"/>
    <property type="project" value="UniProtKB-EC"/>
</dbReference>
<feature type="region of interest" description="Disordered" evidence="23">
    <location>
        <begin position="509"/>
        <end position="541"/>
    </location>
</feature>
<dbReference type="SUPFAM" id="SSF56112">
    <property type="entry name" value="Protein kinase-like (PK-like)"/>
    <property type="match status" value="1"/>
</dbReference>
<dbReference type="AlphaFoldDB" id="A0A670YXT3"/>
<dbReference type="Proteomes" id="UP000472273">
    <property type="component" value="Unplaced"/>
</dbReference>
<dbReference type="Pfam" id="PF00615">
    <property type="entry name" value="RGS"/>
    <property type="match status" value="1"/>
</dbReference>
<dbReference type="InterPro" id="IPR036305">
    <property type="entry name" value="RGS_sf"/>
</dbReference>
<gene>
    <name evidence="27" type="primary">GRK5</name>
</gene>
<dbReference type="EC" id="2.7.11.-" evidence="22"/>
<reference evidence="27" key="2">
    <citation type="submission" date="2025-09" db="UniProtKB">
        <authorList>
            <consortium name="Ensembl"/>
        </authorList>
    </citation>
    <scope>IDENTIFICATION</scope>
</reference>
<evidence type="ECO:0000256" key="2">
    <source>
        <dbReference type="ARBA" id="ARBA00004123"/>
    </source>
</evidence>
<keyword evidence="10 22" id="KW-0808">Transferase</keyword>
<dbReference type="GO" id="GO:0008289">
    <property type="term" value="F:lipid binding"/>
    <property type="evidence" value="ECO:0007669"/>
    <property type="project" value="UniProtKB-KW"/>
</dbReference>
<evidence type="ECO:0000313" key="28">
    <source>
        <dbReference type="Proteomes" id="UP000472273"/>
    </source>
</evidence>
<evidence type="ECO:0000259" key="24">
    <source>
        <dbReference type="PROSITE" id="PS50011"/>
    </source>
</evidence>
<dbReference type="GO" id="GO:0009966">
    <property type="term" value="P:regulation of signal transduction"/>
    <property type="evidence" value="ECO:0007669"/>
    <property type="project" value="TreeGrafter"/>
</dbReference>
<keyword evidence="17" id="KW-0472">Membrane</keyword>
<evidence type="ECO:0000256" key="13">
    <source>
        <dbReference type="ARBA" id="ARBA00022741"/>
    </source>
</evidence>
<dbReference type="FunFam" id="1.10.167.10:FF:000017">
    <property type="entry name" value="G protein-coupled receptor kinase"/>
    <property type="match status" value="1"/>
</dbReference>
<evidence type="ECO:0000256" key="23">
    <source>
        <dbReference type="SAM" id="MobiDB-lite"/>
    </source>
</evidence>
<evidence type="ECO:0000256" key="21">
    <source>
        <dbReference type="PROSITE-ProRule" id="PRU10141"/>
    </source>
</evidence>
<dbReference type="Gene3D" id="3.30.200.20">
    <property type="entry name" value="Phosphorylase Kinase, domain 1"/>
    <property type="match status" value="1"/>
</dbReference>
<dbReference type="PROSITE" id="PS00107">
    <property type="entry name" value="PROTEIN_KINASE_ATP"/>
    <property type="match status" value="1"/>
</dbReference>
<evidence type="ECO:0000256" key="3">
    <source>
        <dbReference type="ARBA" id="ARBA00004202"/>
    </source>
</evidence>
<dbReference type="CDD" id="cd05605">
    <property type="entry name" value="STKc_GRK4_like"/>
    <property type="match status" value="1"/>
</dbReference>
<evidence type="ECO:0000256" key="1">
    <source>
        <dbReference type="ARBA" id="ARBA00001256"/>
    </source>
</evidence>
<dbReference type="SUPFAM" id="SSF48097">
    <property type="entry name" value="Regulator of G-protein signaling, RGS"/>
    <property type="match status" value="1"/>
</dbReference>
<dbReference type="InterPro" id="IPR000239">
    <property type="entry name" value="GPCR_kinase"/>
</dbReference>
<dbReference type="GO" id="GO:0005634">
    <property type="term" value="C:nucleus"/>
    <property type="evidence" value="ECO:0007669"/>
    <property type="project" value="UniProtKB-SubCell"/>
</dbReference>
<dbReference type="InterPro" id="IPR016137">
    <property type="entry name" value="RGS"/>
</dbReference>
<dbReference type="GO" id="GO:0016055">
    <property type="term" value="P:Wnt signaling pathway"/>
    <property type="evidence" value="ECO:0007669"/>
    <property type="project" value="UniProtKB-KW"/>
</dbReference>
<keyword evidence="6" id="KW-1003">Cell membrane</keyword>
<evidence type="ECO:0000256" key="22">
    <source>
        <dbReference type="RuleBase" id="RU000308"/>
    </source>
</evidence>
<dbReference type="PANTHER" id="PTHR24355:SF27">
    <property type="entry name" value="G PROTEIN-COUPLED RECEPTOR KINASE 5"/>
    <property type="match status" value="1"/>
</dbReference>
<dbReference type="GO" id="GO:0005886">
    <property type="term" value="C:plasma membrane"/>
    <property type="evidence" value="ECO:0007669"/>
    <property type="project" value="UniProtKB-SubCell"/>
</dbReference>
<evidence type="ECO:0000256" key="9">
    <source>
        <dbReference type="ARBA" id="ARBA00022553"/>
    </source>
</evidence>
<dbReference type="SMART" id="SM00315">
    <property type="entry name" value="RGS"/>
    <property type="match status" value="1"/>
</dbReference>
<dbReference type="GeneTree" id="ENSGT00940000160702"/>
<dbReference type="InterPro" id="IPR011009">
    <property type="entry name" value="Kinase-like_dom_sf"/>
</dbReference>
<evidence type="ECO:0000256" key="14">
    <source>
        <dbReference type="ARBA" id="ARBA00022777"/>
    </source>
</evidence>
<keyword evidence="28" id="KW-1185">Reference proteome</keyword>
<dbReference type="SMART" id="SM00133">
    <property type="entry name" value="S_TK_X"/>
    <property type="match status" value="1"/>
</dbReference>
<keyword evidence="11" id="KW-0879">Wnt signaling pathway</keyword>
<evidence type="ECO:0000256" key="6">
    <source>
        <dbReference type="ARBA" id="ARBA00022475"/>
    </source>
</evidence>
<dbReference type="PANTHER" id="PTHR24355">
    <property type="entry name" value="G PROTEIN-COUPLED RECEPTOR KINASE/RIBOSOMAL PROTEIN S6 KINASE"/>
    <property type="match status" value="1"/>
</dbReference>
<feature type="compositionally biased region" description="Low complexity" evidence="23">
    <location>
        <begin position="512"/>
        <end position="541"/>
    </location>
</feature>
<dbReference type="GO" id="GO:0005737">
    <property type="term" value="C:cytoplasm"/>
    <property type="evidence" value="ECO:0007669"/>
    <property type="project" value="UniProtKB-SubCell"/>
</dbReference>
<evidence type="ECO:0000256" key="12">
    <source>
        <dbReference type="ARBA" id="ARBA00022703"/>
    </source>
</evidence>
<feature type="domain" description="RGS" evidence="25">
    <location>
        <begin position="11"/>
        <end position="123"/>
    </location>
</feature>
<evidence type="ECO:0000256" key="5">
    <source>
        <dbReference type="ARBA" id="ARBA00009793"/>
    </source>
</evidence>
<dbReference type="Pfam" id="PF00069">
    <property type="entry name" value="Pkinase"/>
    <property type="match status" value="1"/>
</dbReference>
<keyword evidence="8 22" id="KW-0723">Serine/threonine-protein kinase</keyword>
<comment type="subcellular location">
    <subcellularLocation>
        <location evidence="3">Cell membrane</location>
        <topology evidence="3">Peripheral membrane protein</topology>
    </subcellularLocation>
    <subcellularLocation>
        <location evidence="4">Cytoplasm</location>
    </subcellularLocation>
    <subcellularLocation>
        <location evidence="2">Nucleus</location>
    </subcellularLocation>
</comment>
<name>A0A670YXT3_PSETE</name>
<evidence type="ECO:0000256" key="11">
    <source>
        <dbReference type="ARBA" id="ARBA00022687"/>
    </source>
</evidence>
<dbReference type="FunFam" id="1.10.510.10:FF:000074">
    <property type="entry name" value="G protein-coupled receptor kinase"/>
    <property type="match status" value="1"/>
</dbReference>
<evidence type="ECO:0000256" key="8">
    <source>
        <dbReference type="ARBA" id="ARBA00022527"/>
    </source>
</evidence>
<evidence type="ECO:0000256" key="19">
    <source>
        <dbReference type="ARBA" id="ARBA00064746"/>
    </source>
</evidence>
<evidence type="ECO:0000256" key="10">
    <source>
        <dbReference type="ARBA" id="ARBA00022679"/>
    </source>
</evidence>
<dbReference type="PRINTS" id="PR00717">
    <property type="entry name" value="GPCRKINASE"/>
</dbReference>
<evidence type="ECO:0000259" key="26">
    <source>
        <dbReference type="PROSITE" id="PS51285"/>
    </source>
</evidence>
<protein>
    <recommendedName>
        <fullName evidence="22">G protein-coupled receptor kinase</fullName>
        <ecNumber evidence="22">2.7.11.-</ecNumber>
    </recommendedName>
</protein>
<evidence type="ECO:0000256" key="17">
    <source>
        <dbReference type="ARBA" id="ARBA00023136"/>
    </source>
</evidence>
<keyword evidence="9" id="KW-0597">Phosphoprotein</keyword>
<evidence type="ECO:0000256" key="15">
    <source>
        <dbReference type="ARBA" id="ARBA00022840"/>
    </source>
</evidence>
<dbReference type="PROSITE" id="PS51285">
    <property type="entry name" value="AGC_KINASE_CTER"/>
    <property type="match status" value="1"/>
</dbReference>
<evidence type="ECO:0000259" key="25">
    <source>
        <dbReference type="PROSITE" id="PS50132"/>
    </source>
</evidence>
<feature type="domain" description="Protein kinase" evidence="24">
    <location>
        <begin position="138"/>
        <end position="399"/>
    </location>
</feature>
<dbReference type="PROSITE" id="PS50132">
    <property type="entry name" value="RGS"/>
    <property type="match status" value="1"/>
</dbReference>
<dbReference type="InterPro" id="IPR017441">
    <property type="entry name" value="Protein_kinase_ATP_BS"/>
</dbReference>
<keyword evidence="15 21" id="KW-0067">ATP-binding</keyword>
<dbReference type="PROSITE" id="PS50011">
    <property type="entry name" value="PROTEIN_KINASE_DOM"/>
    <property type="match status" value="1"/>
</dbReference>
<keyword evidence="12" id="KW-0053">Apoptosis</keyword>
<keyword evidence="7" id="KW-0963">Cytoplasm</keyword>
<dbReference type="InterPro" id="IPR000719">
    <property type="entry name" value="Prot_kinase_dom"/>
</dbReference>
<dbReference type="GO" id="GO:0005524">
    <property type="term" value="F:ATP binding"/>
    <property type="evidence" value="ECO:0007669"/>
    <property type="project" value="UniProtKB-UniRule"/>
</dbReference>
<feature type="binding site" evidence="21">
    <location>
        <position position="176"/>
    </location>
    <ligand>
        <name>ATP</name>
        <dbReference type="ChEBI" id="CHEBI:30616"/>
    </ligand>
</feature>
<comment type="subunit">
    <text evidence="19">Interacts with ST13 (via the C-terminus 303-319 AA). Interacts with TP53/p53. Interacts with HTR4 (via C-terminus 330-346 AA); this interaction is promoted by 5-HT (serotonin). Interacts with HDAC5. Interacts with GIT1.</text>
</comment>
<feature type="active site" description="Proton acceptor" evidence="20">
    <location>
        <position position="263"/>
    </location>
</feature>
<evidence type="ECO:0000256" key="7">
    <source>
        <dbReference type="ARBA" id="ARBA00022490"/>
    </source>
</evidence>
<keyword evidence="18" id="KW-0539">Nucleus</keyword>
<organism evidence="27 28">
    <name type="scientific">Pseudonaja textilis</name>
    <name type="common">Eastern brown snake</name>
    <dbReference type="NCBI Taxonomy" id="8673"/>
    <lineage>
        <taxon>Eukaryota</taxon>
        <taxon>Metazoa</taxon>
        <taxon>Chordata</taxon>
        <taxon>Craniata</taxon>
        <taxon>Vertebrata</taxon>
        <taxon>Euteleostomi</taxon>
        <taxon>Lepidosauria</taxon>
        <taxon>Squamata</taxon>
        <taxon>Bifurcata</taxon>
        <taxon>Unidentata</taxon>
        <taxon>Episquamata</taxon>
        <taxon>Toxicofera</taxon>
        <taxon>Serpentes</taxon>
        <taxon>Colubroidea</taxon>
        <taxon>Elapidae</taxon>
        <taxon>Hydrophiinae</taxon>
        <taxon>Pseudonaja</taxon>
    </lineage>
</organism>
<evidence type="ECO:0000313" key="27">
    <source>
        <dbReference type="Ensembl" id="ENSPTXP00000016607.1"/>
    </source>
</evidence>